<accession>A0A9X2NCJ1</accession>
<keyword evidence="1" id="KW-1133">Transmembrane helix</keyword>
<evidence type="ECO:0000256" key="1">
    <source>
        <dbReference type="SAM" id="Phobius"/>
    </source>
</evidence>
<gene>
    <name evidence="2" type="ORF">M8542_25375</name>
</gene>
<dbReference type="RefSeq" id="WP_257922749.1">
    <property type="nucleotide sequence ID" value="NZ_JAMXQV010000014.1"/>
</dbReference>
<dbReference type="Proteomes" id="UP001144096">
    <property type="component" value="Unassembled WGS sequence"/>
</dbReference>
<keyword evidence="1" id="KW-0812">Transmembrane</keyword>
<evidence type="ECO:0000313" key="2">
    <source>
        <dbReference type="EMBL" id="MCR6486164.1"/>
    </source>
</evidence>
<sequence>MTWIILGIFVAVLLGIAVVVDLRDRGRKGKRIAGGLRAARQTDIVQDPQVGDQGNYLGL</sequence>
<evidence type="ECO:0000313" key="3">
    <source>
        <dbReference type="Proteomes" id="UP001144096"/>
    </source>
</evidence>
<proteinExistence type="predicted"/>
<keyword evidence="3" id="KW-1185">Reference proteome</keyword>
<dbReference type="AlphaFoldDB" id="A0A9X2NCJ1"/>
<name>A0A9X2NCJ1_9PSEU</name>
<dbReference type="EMBL" id="JAMXQV010000014">
    <property type="protein sequence ID" value="MCR6486164.1"/>
    <property type="molecule type" value="Genomic_DNA"/>
</dbReference>
<comment type="caution">
    <text evidence="2">The sequence shown here is derived from an EMBL/GenBank/DDBJ whole genome shotgun (WGS) entry which is preliminary data.</text>
</comment>
<reference evidence="2" key="1">
    <citation type="submission" date="2022-06" db="EMBL/GenBank/DDBJ databases">
        <title>Amycolatopsis iheyaensis sp. nov., a new species of the genus Amycolatopsis isolated from soil in Iheya island, Japan.</title>
        <authorList>
            <person name="Ngamcharungchit C."/>
            <person name="Kanto H."/>
            <person name="Take A."/>
            <person name="Intra B."/>
            <person name="Matsumoto A."/>
            <person name="Panbangred W."/>
            <person name="Inahashi Y."/>
        </authorList>
    </citation>
    <scope>NUCLEOTIDE SEQUENCE</scope>
    <source>
        <strain evidence="2">OK19-0408</strain>
    </source>
</reference>
<organism evidence="2 3">
    <name type="scientific">Amycolatopsis iheyensis</name>
    <dbReference type="NCBI Taxonomy" id="2945988"/>
    <lineage>
        <taxon>Bacteria</taxon>
        <taxon>Bacillati</taxon>
        <taxon>Actinomycetota</taxon>
        <taxon>Actinomycetes</taxon>
        <taxon>Pseudonocardiales</taxon>
        <taxon>Pseudonocardiaceae</taxon>
        <taxon>Amycolatopsis</taxon>
    </lineage>
</organism>
<keyword evidence="1" id="KW-0472">Membrane</keyword>
<protein>
    <submittedName>
        <fullName evidence="2">Uncharacterized protein</fullName>
    </submittedName>
</protein>
<feature type="transmembrane region" description="Helical" evidence="1">
    <location>
        <begin position="6"/>
        <end position="22"/>
    </location>
</feature>